<evidence type="ECO:0000256" key="2">
    <source>
        <dbReference type="ARBA" id="ARBA00022801"/>
    </source>
</evidence>
<protein>
    <recommendedName>
        <fullName evidence="7">Peptidase S8/S53 domain-containing protein</fullName>
    </recommendedName>
</protein>
<name>A0AAD9JEE7_9ANNE</name>
<feature type="region of interest" description="Disordered" evidence="4">
    <location>
        <begin position="143"/>
        <end position="176"/>
    </location>
</feature>
<evidence type="ECO:0008006" key="7">
    <source>
        <dbReference type="Google" id="ProtNLM"/>
    </source>
</evidence>
<organism evidence="5 6">
    <name type="scientific">Paralvinella palmiformis</name>
    <dbReference type="NCBI Taxonomy" id="53620"/>
    <lineage>
        <taxon>Eukaryota</taxon>
        <taxon>Metazoa</taxon>
        <taxon>Spiralia</taxon>
        <taxon>Lophotrochozoa</taxon>
        <taxon>Annelida</taxon>
        <taxon>Polychaeta</taxon>
        <taxon>Sedentaria</taxon>
        <taxon>Canalipalpata</taxon>
        <taxon>Terebellida</taxon>
        <taxon>Terebelliformia</taxon>
        <taxon>Alvinellidae</taxon>
        <taxon>Paralvinella</taxon>
    </lineage>
</organism>
<keyword evidence="6" id="KW-1185">Reference proteome</keyword>
<dbReference type="GO" id="GO:0004252">
    <property type="term" value="F:serine-type endopeptidase activity"/>
    <property type="evidence" value="ECO:0007669"/>
    <property type="project" value="InterPro"/>
</dbReference>
<dbReference type="SUPFAM" id="SSF52743">
    <property type="entry name" value="Subtilisin-like"/>
    <property type="match status" value="1"/>
</dbReference>
<evidence type="ECO:0000313" key="5">
    <source>
        <dbReference type="EMBL" id="KAK2151116.1"/>
    </source>
</evidence>
<dbReference type="Gene3D" id="3.40.50.200">
    <property type="entry name" value="Peptidase S8/S53 domain"/>
    <property type="match status" value="1"/>
</dbReference>
<accession>A0AAD9JEE7</accession>
<dbReference type="AlphaFoldDB" id="A0AAD9JEE7"/>
<sequence>MSASHASIARVGVVQPGLERNHPDLAKNYTRHAVCSASWGPTDNGETVEGPAKLATKAFEEGIKNVSAIYVWASGNGGINDDNCDCDGYTGSIYTISCSSASHSLTSPWYAEMCASTMGTTYSSGAYGEQKIGGRIAGWSKSRISANHSPSGSPNVNRDLAKSRFTNRKDRKKTSVMSEAVNKTNMDLTRERFQQSINELRKYLPHLELISLDDQPDEAVNDVDNIKEPTLGKAFKPETINSVYNELIEPSEYDLSNKYDPGMIDSQNTLGPSKFSADEEFEWLKSPYLGKYDLQSFDEVQLRQSVKHEKSAKQSIPTHDSSKIQEEFPSIVVPLYDPDRHSVNPDMWLDRKLLQSYNDLDYLRMTAPQRINKKYYRSSNDRYFNR</sequence>
<dbReference type="PANTHER" id="PTHR42884:SF14">
    <property type="entry name" value="NEUROENDOCRINE CONVERTASE 1"/>
    <property type="match status" value="1"/>
</dbReference>
<reference evidence="5" key="1">
    <citation type="journal article" date="2023" name="Mol. Biol. Evol.">
        <title>Third-Generation Sequencing Reveals the Adaptive Role of the Epigenome in Three Deep-Sea Polychaetes.</title>
        <authorList>
            <person name="Perez M."/>
            <person name="Aroh O."/>
            <person name="Sun Y."/>
            <person name="Lan Y."/>
            <person name="Juniper S.K."/>
            <person name="Young C.R."/>
            <person name="Angers B."/>
            <person name="Qian P.Y."/>
        </authorList>
    </citation>
    <scope>NUCLEOTIDE SEQUENCE</scope>
    <source>
        <strain evidence="5">P08H-3</strain>
    </source>
</reference>
<evidence type="ECO:0000313" key="6">
    <source>
        <dbReference type="Proteomes" id="UP001208570"/>
    </source>
</evidence>
<feature type="compositionally biased region" description="Polar residues" evidence="4">
    <location>
        <begin position="143"/>
        <end position="156"/>
    </location>
</feature>
<keyword evidence="1" id="KW-0645">Protease</keyword>
<comment type="caution">
    <text evidence="5">The sequence shown here is derived from an EMBL/GenBank/DDBJ whole genome shotgun (WGS) entry which is preliminary data.</text>
</comment>
<dbReference type="EMBL" id="JAODUP010000375">
    <property type="protein sequence ID" value="KAK2151116.1"/>
    <property type="molecule type" value="Genomic_DNA"/>
</dbReference>
<dbReference type="Proteomes" id="UP001208570">
    <property type="component" value="Unassembled WGS sequence"/>
</dbReference>
<dbReference type="GO" id="GO:0043005">
    <property type="term" value="C:neuron projection"/>
    <property type="evidence" value="ECO:0007669"/>
    <property type="project" value="TreeGrafter"/>
</dbReference>
<evidence type="ECO:0000256" key="3">
    <source>
        <dbReference type="ARBA" id="ARBA00022825"/>
    </source>
</evidence>
<dbReference type="GO" id="GO:0005615">
    <property type="term" value="C:extracellular space"/>
    <property type="evidence" value="ECO:0007669"/>
    <property type="project" value="TreeGrafter"/>
</dbReference>
<evidence type="ECO:0000256" key="4">
    <source>
        <dbReference type="SAM" id="MobiDB-lite"/>
    </source>
</evidence>
<keyword evidence="3" id="KW-0720">Serine protease</keyword>
<feature type="compositionally biased region" description="Basic residues" evidence="4">
    <location>
        <begin position="165"/>
        <end position="174"/>
    </location>
</feature>
<keyword evidence="2" id="KW-0378">Hydrolase</keyword>
<dbReference type="GO" id="GO:0016486">
    <property type="term" value="P:peptide hormone processing"/>
    <property type="evidence" value="ECO:0007669"/>
    <property type="project" value="TreeGrafter"/>
</dbReference>
<dbReference type="PANTHER" id="PTHR42884">
    <property type="entry name" value="PROPROTEIN CONVERTASE SUBTILISIN/KEXIN-RELATED"/>
    <property type="match status" value="1"/>
</dbReference>
<proteinExistence type="predicted"/>
<gene>
    <name evidence="5" type="ORF">LSH36_375g04010</name>
</gene>
<dbReference type="InterPro" id="IPR036852">
    <property type="entry name" value="Peptidase_S8/S53_dom_sf"/>
</dbReference>
<evidence type="ECO:0000256" key="1">
    <source>
        <dbReference type="ARBA" id="ARBA00022670"/>
    </source>
</evidence>
<dbReference type="GO" id="GO:0016020">
    <property type="term" value="C:membrane"/>
    <property type="evidence" value="ECO:0007669"/>
    <property type="project" value="TreeGrafter"/>
</dbReference>